<evidence type="ECO:0000313" key="2">
    <source>
        <dbReference type="Proteomes" id="UP001732700"/>
    </source>
</evidence>
<name>A0ACD5WYQ4_AVESA</name>
<protein>
    <submittedName>
        <fullName evidence="1">Uncharacterized protein</fullName>
    </submittedName>
</protein>
<organism evidence="1 2">
    <name type="scientific">Avena sativa</name>
    <name type="common">Oat</name>
    <dbReference type="NCBI Taxonomy" id="4498"/>
    <lineage>
        <taxon>Eukaryota</taxon>
        <taxon>Viridiplantae</taxon>
        <taxon>Streptophyta</taxon>
        <taxon>Embryophyta</taxon>
        <taxon>Tracheophyta</taxon>
        <taxon>Spermatophyta</taxon>
        <taxon>Magnoliopsida</taxon>
        <taxon>Liliopsida</taxon>
        <taxon>Poales</taxon>
        <taxon>Poaceae</taxon>
        <taxon>BOP clade</taxon>
        <taxon>Pooideae</taxon>
        <taxon>Poodae</taxon>
        <taxon>Poeae</taxon>
        <taxon>Poeae Chloroplast Group 1 (Aveneae type)</taxon>
        <taxon>Aveninae</taxon>
        <taxon>Avena</taxon>
    </lineage>
</organism>
<dbReference type="EnsemblPlants" id="AVESA.00010b.r2.4CG1287240.1">
    <property type="protein sequence ID" value="AVESA.00010b.r2.4CG1287240.1.CDS.1"/>
    <property type="gene ID" value="AVESA.00010b.r2.4CG1287240"/>
</dbReference>
<sequence length="187" mass="19964">MAQSPPGFPRFAPPPPWFTFRPSLPPPPAPRSNDSSRGRVVAGIFIGIVASVLMYIIVCSLCRGRHDRHARAAAAAAGPQPLTETSSVRLDERPLRHAFAATPMAGLPAFKYSMSVKHNVTGPGEEAATCSVCLGALQLGETVRLLPVCLHLYHADCIDPWLDAHSTCPVCRSDTDPAMGVGRPPHV</sequence>
<keyword evidence="2" id="KW-1185">Reference proteome</keyword>
<reference evidence="1" key="2">
    <citation type="submission" date="2025-09" db="UniProtKB">
        <authorList>
            <consortium name="EnsemblPlants"/>
        </authorList>
    </citation>
    <scope>IDENTIFICATION</scope>
</reference>
<evidence type="ECO:0000313" key="1">
    <source>
        <dbReference type="EnsemblPlants" id="AVESA.00010b.r2.4CG1287240.1.CDS.1"/>
    </source>
</evidence>
<reference evidence="1" key="1">
    <citation type="submission" date="2021-05" db="EMBL/GenBank/DDBJ databases">
        <authorList>
            <person name="Scholz U."/>
            <person name="Mascher M."/>
            <person name="Fiebig A."/>
        </authorList>
    </citation>
    <scope>NUCLEOTIDE SEQUENCE [LARGE SCALE GENOMIC DNA]</scope>
</reference>
<accession>A0ACD5WYQ4</accession>
<proteinExistence type="predicted"/>
<dbReference type="Proteomes" id="UP001732700">
    <property type="component" value="Chromosome 4C"/>
</dbReference>